<dbReference type="SUPFAM" id="SSF52833">
    <property type="entry name" value="Thioredoxin-like"/>
    <property type="match status" value="1"/>
</dbReference>
<protein>
    <submittedName>
        <fullName evidence="2">Glutaredoxin domain-containing protein</fullName>
    </submittedName>
</protein>
<dbReference type="EMBL" id="JAUIZM010000005">
    <property type="protein sequence ID" value="KAK1383655.1"/>
    <property type="molecule type" value="Genomic_DNA"/>
</dbReference>
<evidence type="ECO:0000259" key="1">
    <source>
        <dbReference type="Pfam" id="PF00462"/>
    </source>
</evidence>
<reference evidence="2" key="1">
    <citation type="submission" date="2023-02" db="EMBL/GenBank/DDBJ databases">
        <title>Genome of toxic invasive species Heracleum sosnowskyi carries increased number of genes despite the absence of recent whole-genome duplications.</title>
        <authorList>
            <person name="Schelkunov M."/>
            <person name="Shtratnikova V."/>
            <person name="Makarenko M."/>
            <person name="Klepikova A."/>
            <person name="Omelchenko D."/>
            <person name="Novikova G."/>
            <person name="Obukhova E."/>
            <person name="Bogdanov V."/>
            <person name="Penin A."/>
            <person name="Logacheva M."/>
        </authorList>
    </citation>
    <scope>NUCLEOTIDE SEQUENCE</scope>
    <source>
        <strain evidence="2">Hsosn_3</strain>
        <tissue evidence="2">Leaf</tissue>
    </source>
</reference>
<dbReference type="Pfam" id="PF23733">
    <property type="entry name" value="GRXCR1-2_C"/>
    <property type="match status" value="1"/>
</dbReference>
<keyword evidence="3" id="KW-1185">Reference proteome</keyword>
<accession>A0AAD8MNV2</accession>
<dbReference type="Gene3D" id="3.40.30.10">
    <property type="entry name" value="Glutaredoxin"/>
    <property type="match status" value="1"/>
</dbReference>
<evidence type="ECO:0000313" key="2">
    <source>
        <dbReference type="EMBL" id="KAK1383655.1"/>
    </source>
</evidence>
<proteinExistence type="predicted"/>
<dbReference type="CDD" id="cd03031">
    <property type="entry name" value="GRX_GRX_like"/>
    <property type="match status" value="1"/>
</dbReference>
<sequence length="422" mass="47683">MGCATSKQQKHVCRKCQEPLPSLPRSYSMHVHHLPQSESDTYHVVALTSTTLGSLKPDSFGQAFHFQNFGDQDEKEKRKEEELFSMGLIEAKTWSKMIDEKLPKVVSKTPIETPPGEPEMINAWELMEGLEDISSPLHKNNRHFRSYSFSFGPKSDVPTLKNQTPKVHKLCKGSPRPLWMELEENDSDSDLESDETSIVSGFDPDVISEFRKSLEKLPPDNLFHLKALEGEKVMDDEALDVRDFKTFSNACKQDKAVLYFTSLRGIRKTYEDCCTVRAILKGLKIKVDERDVSMHSGFKDELKELLGDGFGRGGLPRVFVGNKYVGGAEEIQKMNDEGQLEKFLEGCEKIDDRGGFGNGSEGRVCQGCGDVRFMPCETCSGSCKIYYEVDYDEYCEEEGECGFQRCPDCNENGLVRCRICCD</sequence>
<feature type="domain" description="Glutaredoxin" evidence="1">
    <location>
        <begin position="257"/>
        <end position="325"/>
    </location>
</feature>
<dbReference type="PANTHER" id="PTHR45669:SF30">
    <property type="entry name" value="OS04G0641300 PROTEIN"/>
    <property type="match status" value="1"/>
</dbReference>
<dbReference type="PROSITE" id="PS51354">
    <property type="entry name" value="GLUTAREDOXIN_2"/>
    <property type="match status" value="1"/>
</dbReference>
<comment type="caution">
    <text evidence="2">The sequence shown here is derived from an EMBL/GenBank/DDBJ whole genome shotgun (WGS) entry which is preliminary data.</text>
</comment>
<organism evidence="2 3">
    <name type="scientific">Heracleum sosnowskyi</name>
    <dbReference type="NCBI Taxonomy" id="360622"/>
    <lineage>
        <taxon>Eukaryota</taxon>
        <taxon>Viridiplantae</taxon>
        <taxon>Streptophyta</taxon>
        <taxon>Embryophyta</taxon>
        <taxon>Tracheophyta</taxon>
        <taxon>Spermatophyta</taxon>
        <taxon>Magnoliopsida</taxon>
        <taxon>eudicotyledons</taxon>
        <taxon>Gunneridae</taxon>
        <taxon>Pentapetalae</taxon>
        <taxon>asterids</taxon>
        <taxon>campanulids</taxon>
        <taxon>Apiales</taxon>
        <taxon>Apiaceae</taxon>
        <taxon>Apioideae</taxon>
        <taxon>apioid superclade</taxon>
        <taxon>Tordylieae</taxon>
        <taxon>Tordyliinae</taxon>
        <taxon>Heracleum</taxon>
    </lineage>
</organism>
<dbReference type="AlphaFoldDB" id="A0AAD8MNV2"/>
<dbReference type="InterPro" id="IPR002109">
    <property type="entry name" value="Glutaredoxin"/>
</dbReference>
<reference evidence="2" key="2">
    <citation type="submission" date="2023-05" db="EMBL/GenBank/DDBJ databases">
        <authorList>
            <person name="Schelkunov M.I."/>
        </authorList>
    </citation>
    <scope>NUCLEOTIDE SEQUENCE</scope>
    <source>
        <strain evidence="2">Hsosn_3</strain>
        <tissue evidence="2">Leaf</tissue>
    </source>
</reference>
<dbReference type="Pfam" id="PF00462">
    <property type="entry name" value="Glutaredoxin"/>
    <property type="match status" value="1"/>
</dbReference>
<dbReference type="Proteomes" id="UP001237642">
    <property type="component" value="Unassembled WGS sequence"/>
</dbReference>
<gene>
    <name evidence="2" type="ORF">POM88_021390</name>
</gene>
<dbReference type="PANTHER" id="PTHR45669">
    <property type="entry name" value="GLUTAREDOXIN DOMAIN-CONTAINING CYSTEINE-RICH PROTEIN CG12206-RELATED"/>
    <property type="match status" value="1"/>
</dbReference>
<dbReference type="InterPro" id="IPR036249">
    <property type="entry name" value="Thioredoxin-like_sf"/>
</dbReference>
<dbReference type="FunFam" id="3.40.30.10:FF:000273">
    <property type="entry name" value="Glutaredoxin family protein"/>
    <property type="match status" value="1"/>
</dbReference>
<evidence type="ECO:0000313" key="3">
    <source>
        <dbReference type="Proteomes" id="UP001237642"/>
    </source>
</evidence>
<name>A0AAD8MNV2_9APIA</name>